<dbReference type="AlphaFoldDB" id="A0A168ED77"/>
<gene>
    <name evidence="2" type="ORF">ISF_00574</name>
</gene>
<comment type="caution">
    <text evidence="2">The sequence shown here is derived from an EMBL/GenBank/DDBJ whole genome shotgun (WGS) entry which is preliminary data.</text>
</comment>
<proteinExistence type="predicted"/>
<evidence type="ECO:0000313" key="3">
    <source>
        <dbReference type="Proteomes" id="UP000076744"/>
    </source>
</evidence>
<name>A0A168ED77_CORFA</name>
<dbReference type="Proteomes" id="UP000076744">
    <property type="component" value="Unassembled WGS sequence"/>
</dbReference>
<organism evidence="2 3">
    <name type="scientific">Cordyceps fumosorosea (strain ARSEF 2679)</name>
    <name type="common">Isaria fumosorosea</name>
    <dbReference type="NCBI Taxonomy" id="1081104"/>
    <lineage>
        <taxon>Eukaryota</taxon>
        <taxon>Fungi</taxon>
        <taxon>Dikarya</taxon>
        <taxon>Ascomycota</taxon>
        <taxon>Pezizomycotina</taxon>
        <taxon>Sordariomycetes</taxon>
        <taxon>Hypocreomycetidae</taxon>
        <taxon>Hypocreales</taxon>
        <taxon>Cordycipitaceae</taxon>
        <taxon>Cordyceps</taxon>
    </lineage>
</organism>
<dbReference type="STRING" id="1081104.A0A168ED77"/>
<dbReference type="OrthoDB" id="4899866at2759"/>
<dbReference type="EMBL" id="AZHB01000001">
    <property type="protein sequence ID" value="OAA73673.1"/>
    <property type="molecule type" value="Genomic_DNA"/>
</dbReference>
<evidence type="ECO:0000256" key="1">
    <source>
        <dbReference type="SAM" id="SignalP"/>
    </source>
</evidence>
<keyword evidence="3" id="KW-1185">Reference proteome</keyword>
<sequence>MVKVHTVMAAFAAVAAPVAADNCKTGLYYCGYNLLSIGAYFMQIDEALERAGICTSHANVDDSLFYCVGGGNGAISHVKVCDKGKCHDGGGGNNDYCEGPASLLRLRDVGPRRSCYALSD</sequence>
<dbReference type="RefSeq" id="XP_018708631.1">
    <property type="nucleotide sequence ID" value="XM_018844181.1"/>
</dbReference>
<feature type="signal peptide" evidence="1">
    <location>
        <begin position="1"/>
        <end position="20"/>
    </location>
</feature>
<protein>
    <submittedName>
        <fullName evidence="2">Uncharacterized protein</fullName>
    </submittedName>
</protein>
<accession>A0A168ED77</accession>
<evidence type="ECO:0000313" key="2">
    <source>
        <dbReference type="EMBL" id="OAA73673.1"/>
    </source>
</evidence>
<reference evidence="2 3" key="1">
    <citation type="journal article" date="2016" name="Genome Biol. Evol.">
        <title>Divergent and convergent evolution of fungal pathogenicity.</title>
        <authorList>
            <person name="Shang Y."/>
            <person name="Xiao G."/>
            <person name="Zheng P."/>
            <person name="Cen K."/>
            <person name="Zhan S."/>
            <person name="Wang C."/>
        </authorList>
    </citation>
    <scope>NUCLEOTIDE SEQUENCE [LARGE SCALE GENOMIC DNA]</scope>
    <source>
        <strain evidence="2 3">ARSEF 2679</strain>
    </source>
</reference>
<dbReference type="GeneID" id="30016866"/>
<feature type="chain" id="PRO_5007896526" evidence="1">
    <location>
        <begin position="21"/>
        <end position="120"/>
    </location>
</feature>
<keyword evidence="1" id="KW-0732">Signal</keyword>